<evidence type="ECO:0000259" key="2">
    <source>
        <dbReference type="Pfam" id="PF24864"/>
    </source>
</evidence>
<name>A0A553I7V8_9PEZI</name>
<evidence type="ECO:0000313" key="4">
    <source>
        <dbReference type="Proteomes" id="UP000319160"/>
    </source>
</evidence>
<gene>
    <name evidence="3" type="ORF">FHL15_003007</name>
</gene>
<feature type="domain" description="DUF7730" evidence="2">
    <location>
        <begin position="172"/>
        <end position="327"/>
    </location>
</feature>
<dbReference type="AlphaFoldDB" id="A0A553I7V8"/>
<evidence type="ECO:0000256" key="1">
    <source>
        <dbReference type="SAM" id="MobiDB-lite"/>
    </source>
</evidence>
<proteinExistence type="predicted"/>
<organism evidence="3 4">
    <name type="scientific">Xylaria flabelliformis</name>
    <dbReference type="NCBI Taxonomy" id="2512241"/>
    <lineage>
        <taxon>Eukaryota</taxon>
        <taxon>Fungi</taxon>
        <taxon>Dikarya</taxon>
        <taxon>Ascomycota</taxon>
        <taxon>Pezizomycotina</taxon>
        <taxon>Sordariomycetes</taxon>
        <taxon>Xylariomycetidae</taxon>
        <taxon>Xylariales</taxon>
        <taxon>Xylariaceae</taxon>
        <taxon>Xylaria</taxon>
    </lineage>
</organism>
<comment type="caution">
    <text evidence="3">The sequence shown here is derived from an EMBL/GenBank/DDBJ whole genome shotgun (WGS) entry which is preliminary data.</text>
</comment>
<dbReference type="EMBL" id="VFLP01000012">
    <property type="protein sequence ID" value="TRX96283.1"/>
    <property type="molecule type" value="Genomic_DNA"/>
</dbReference>
<dbReference type="OrthoDB" id="10249045at2759"/>
<dbReference type="PANTHER" id="PTHR38790">
    <property type="entry name" value="2EXR DOMAIN-CONTAINING PROTEIN-RELATED"/>
    <property type="match status" value="1"/>
</dbReference>
<dbReference type="Proteomes" id="UP000319160">
    <property type="component" value="Unassembled WGS sequence"/>
</dbReference>
<dbReference type="STRING" id="2512241.A0A553I7V8"/>
<sequence>MDYLRCCLGRRKPARHSQQQYNHTPKLSDSSSLSQQIAGGDFKTLTDLRQKCEENTLTTTEARALLSASGKCSEPLTAREIEELHRILSPPPEPIKPGTSSSTTAIDRSLRTPTNEMLPEMQLQSDLFCLPAEVRAQIWRYAIGGRKIYLAVRNGKLAQQQNMQRPYWRRLRGLLNIPLLCRQSYLESINLLYSENTFGFGFGSAGSEFLQADTLLLPQCVAAMTSLEIGFHLSGGYSQYYDSHPQAWDFTLEIAAPEPLCNWNSVFRALANMKQLRSLVVVVWASGDRRHEFMAREPELMDIPMQMTGLKRFDVWLPWEDEDEGAHALDAEQGSRPYVVKRNFEERQRFGCDVIDFDESQSGHHPSNDLKCVSPALSF</sequence>
<protein>
    <recommendedName>
        <fullName evidence="2">DUF7730 domain-containing protein</fullName>
    </recommendedName>
</protein>
<evidence type="ECO:0000313" key="3">
    <source>
        <dbReference type="EMBL" id="TRX96283.1"/>
    </source>
</evidence>
<reference evidence="4" key="1">
    <citation type="submission" date="2019-06" db="EMBL/GenBank/DDBJ databases">
        <title>Draft genome sequence of the griseofulvin-producing fungus Xylaria cubensis strain G536.</title>
        <authorList>
            <person name="Mead M.E."/>
            <person name="Raja H.A."/>
            <person name="Steenwyk J.L."/>
            <person name="Knowles S.L."/>
            <person name="Oberlies N.H."/>
            <person name="Rokas A."/>
        </authorList>
    </citation>
    <scope>NUCLEOTIDE SEQUENCE [LARGE SCALE GENOMIC DNA]</scope>
    <source>
        <strain evidence="4">G536</strain>
    </source>
</reference>
<feature type="compositionally biased region" description="Polar residues" evidence="1">
    <location>
        <begin position="16"/>
        <end position="34"/>
    </location>
</feature>
<accession>A0A553I7V8</accession>
<dbReference type="InterPro" id="IPR056632">
    <property type="entry name" value="DUF7730"/>
</dbReference>
<feature type="region of interest" description="Disordered" evidence="1">
    <location>
        <begin position="14"/>
        <end position="34"/>
    </location>
</feature>
<keyword evidence="4" id="KW-1185">Reference proteome</keyword>
<dbReference type="Pfam" id="PF24864">
    <property type="entry name" value="DUF7730"/>
    <property type="match status" value="1"/>
</dbReference>